<dbReference type="PANTHER" id="PTHR16056:SF16">
    <property type="entry name" value="REGULATOR OF MICROTUBULE DYNAMICS PROTEIN 1"/>
    <property type="match status" value="1"/>
</dbReference>
<comment type="subcellular location">
    <subcellularLocation>
        <location evidence="1">Cytoplasm</location>
        <location evidence="1">Cytoskeleton</location>
    </subcellularLocation>
</comment>
<evidence type="ECO:0000313" key="11">
    <source>
        <dbReference type="Proteomes" id="UP001159428"/>
    </source>
</evidence>
<evidence type="ECO:0000256" key="2">
    <source>
        <dbReference type="ARBA" id="ARBA00011375"/>
    </source>
</evidence>
<organism evidence="10 11">
    <name type="scientific">Pocillopora meandrina</name>
    <dbReference type="NCBI Taxonomy" id="46732"/>
    <lineage>
        <taxon>Eukaryota</taxon>
        <taxon>Metazoa</taxon>
        <taxon>Cnidaria</taxon>
        <taxon>Anthozoa</taxon>
        <taxon>Hexacorallia</taxon>
        <taxon>Scleractinia</taxon>
        <taxon>Astrocoeniina</taxon>
        <taxon>Pocilloporidae</taxon>
        <taxon>Pocillopora</taxon>
    </lineage>
</organism>
<keyword evidence="3" id="KW-0963">Cytoplasm</keyword>
<dbReference type="PANTHER" id="PTHR16056">
    <property type="entry name" value="REGULATOR OF MICROTUBULE DYNAMICS PROTEIN"/>
    <property type="match status" value="1"/>
</dbReference>
<dbReference type="InterPro" id="IPR011990">
    <property type="entry name" value="TPR-like_helical_dom_sf"/>
</dbReference>
<evidence type="ECO:0000256" key="8">
    <source>
        <dbReference type="ARBA" id="ARBA00041958"/>
    </source>
</evidence>
<dbReference type="InterPro" id="IPR049039">
    <property type="entry name" value="RMD1-3_a_helical_rpt"/>
</dbReference>
<gene>
    <name evidence="10" type="ORF">PMEA_00022690</name>
</gene>
<evidence type="ECO:0000256" key="7">
    <source>
        <dbReference type="ARBA" id="ARBA00039966"/>
    </source>
</evidence>
<dbReference type="Gene3D" id="1.25.40.10">
    <property type="entry name" value="Tetratricopeptide repeat domain"/>
    <property type="match status" value="1"/>
</dbReference>
<dbReference type="GO" id="GO:0008017">
    <property type="term" value="F:microtubule binding"/>
    <property type="evidence" value="ECO:0007669"/>
    <property type="project" value="TreeGrafter"/>
</dbReference>
<comment type="subunit">
    <text evidence="2">Interacts with microtubules.</text>
</comment>
<dbReference type="Proteomes" id="UP001159428">
    <property type="component" value="Unassembled WGS sequence"/>
</dbReference>
<protein>
    <recommendedName>
        <fullName evidence="7">Regulator of microtubule dynamics protein 1</fullName>
    </recommendedName>
    <alternativeName>
        <fullName evidence="8">Protein FAM82B</fullName>
    </alternativeName>
</protein>
<evidence type="ECO:0000256" key="1">
    <source>
        <dbReference type="ARBA" id="ARBA00004245"/>
    </source>
</evidence>
<dbReference type="Pfam" id="PF21033">
    <property type="entry name" value="RMD1-3"/>
    <property type="match status" value="1"/>
</dbReference>
<keyword evidence="5" id="KW-0802">TPR repeat</keyword>
<name>A0AAU9XF63_9CNID</name>
<keyword evidence="9" id="KW-0812">Transmembrane</keyword>
<evidence type="ECO:0000256" key="6">
    <source>
        <dbReference type="ARBA" id="ARBA00023212"/>
    </source>
</evidence>
<dbReference type="GO" id="GO:0097431">
    <property type="term" value="C:mitotic spindle pole"/>
    <property type="evidence" value="ECO:0007669"/>
    <property type="project" value="TreeGrafter"/>
</dbReference>
<sequence>MASLQLFDNFGFFSSCGRNILVGISIGLGIGIGIGAGMAASRKWLAVRKEEQNIVVQLTEVRDEIRELRCIVVRLEVTLTEGKNKRNVPLKNELSRVTVQSDEETEDEYFEMSGEELSSSALDFDHLKVIIDEVDQLHSNNETAAKQKIHGLLHECLQKHEHCEVSWRYVRSCYDIATMKGKSGDADGKKNMLYEGIAEAKKAIQLDKKNPNAHKWYAIILGSTTEYKSLQDQILLGYEYKEHIQEAIKLNRDDPANYHLFGRWCFEISMLSWWQRKAASAFVAEPPSSSIDEALQNFLKAEDLQPGFWLTNSFWIGKCYKQNGDVPKAKEWLNKALSLPVSSDDVSRTEQRLFVTFCFSHHLTKNRTTVVVSTIEREAKLEFLLWNSLKPELKKKNFRLVNVLSVILKFLFYDFYDDGCFH</sequence>
<evidence type="ECO:0000256" key="4">
    <source>
        <dbReference type="ARBA" id="ARBA00022737"/>
    </source>
</evidence>
<evidence type="ECO:0000256" key="5">
    <source>
        <dbReference type="ARBA" id="ARBA00022803"/>
    </source>
</evidence>
<accession>A0AAU9XF63</accession>
<keyword evidence="6" id="KW-0206">Cytoskeleton</keyword>
<keyword evidence="9" id="KW-0472">Membrane</keyword>
<reference evidence="10 11" key="1">
    <citation type="submission" date="2022-05" db="EMBL/GenBank/DDBJ databases">
        <authorList>
            <consortium name="Genoscope - CEA"/>
            <person name="William W."/>
        </authorList>
    </citation>
    <scope>NUCLEOTIDE SEQUENCE [LARGE SCALE GENOMIC DNA]</scope>
</reference>
<evidence type="ECO:0000313" key="10">
    <source>
        <dbReference type="EMBL" id="CAH3145671.1"/>
    </source>
</evidence>
<feature type="transmembrane region" description="Helical" evidence="9">
    <location>
        <begin position="20"/>
        <end position="40"/>
    </location>
</feature>
<evidence type="ECO:0000256" key="9">
    <source>
        <dbReference type="SAM" id="Phobius"/>
    </source>
</evidence>
<dbReference type="AlphaFoldDB" id="A0AAU9XF63"/>
<evidence type="ECO:0000256" key="3">
    <source>
        <dbReference type="ARBA" id="ARBA00022490"/>
    </source>
</evidence>
<keyword evidence="11" id="KW-1185">Reference proteome</keyword>
<dbReference type="SUPFAM" id="SSF48452">
    <property type="entry name" value="TPR-like"/>
    <property type="match status" value="1"/>
</dbReference>
<keyword evidence="4" id="KW-0677">Repeat</keyword>
<comment type="caution">
    <text evidence="10">The sequence shown here is derived from an EMBL/GenBank/DDBJ whole genome shotgun (WGS) entry which is preliminary data.</text>
</comment>
<dbReference type="GO" id="GO:0005739">
    <property type="term" value="C:mitochondrion"/>
    <property type="evidence" value="ECO:0007669"/>
    <property type="project" value="TreeGrafter"/>
</dbReference>
<proteinExistence type="predicted"/>
<dbReference type="EMBL" id="CALNXJ010000040">
    <property type="protein sequence ID" value="CAH3145671.1"/>
    <property type="molecule type" value="Genomic_DNA"/>
</dbReference>
<dbReference type="GO" id="GO:0005876">
    <property type="term" value="C:spindle microtubule"/>
    <property type="evidence" value="ECO:0007669"/>
    <property type="project" value="TreeGrafter"/>
</dbReference>
<keyword evidence="9" id="KW-1133">Transmembrane helix</keyword>